<accession>Q97IS3</accession>
<reference evidence="1 2" key="1">
    <citation type="journal article" date="2001" name="J. Bacteriol.">
        <title>Genome sequence and comparative analysis of the solvent-producing bacterium Clostridium acetobutylicum.</title>
        <authorList>
            <person name="Nolling J."/>
            <person name="Breton G."/>
            <person name="Omelchenko M.V."/>
            <person name="Makarova K.S."/>
            <person name="Zeng Q."/>
            <person name="Gibson R."/>
            <person name="Lee H.M."/>
            <person name="Dubois J."/>
            <person name="Qiu D."/>
            <person name="Hitti J."/>
            <person name="Wolf Y.I."/>
            <person name="Tatusov R.L."/>
            <person name="Sabathe F."/>
            <person name="Doucette-Stamm L."/>
            <person name="Soucaille P."/>
            <person name="Daly M.J."/>
            <person name="Bennett G.N."/>
            <person name="Koonin E.V."/>
            <person name="Smith D.R."/>
        </authorList>
    </citation>
    <scope>NUCLEOTIDE SEQUENCE [LARGE SCALE GENOMIC DNA]</scope>
    <source>
        <strain evidence="2">ATCC 824 / DSM 792 / JCM 1419 / LMG 5710 / VKM B-1787</strain>
    </source>
</reference>
<dbReference type="RefSeq" id="WP_010964875.1">
    <property type="nucleotide sequence ID" value="NC_003030.1"/>
</dbReference>
<dbReference type="Proteomes" id="UP000000814">
    <property type="component" value="Chromosome"/>
</dbReference>
<keyword evidence="2" id="KW-1185">Reference proteome</keyword>
<evidence type="ECO:0000313" key="2">
    <source>
        <dbReference type="Proteomes" id="UP000000814"/>
    </source>
</evidence>
<dbReference type="STRING" id="272562.CA_C1567"/>
<dbReference type="KEGG" id="cac:CA_C1567"/>
<sequence length="54" mass="5883">MGNIIVNTVKRCKVKVNGSAFSLLAGACDLDKENLGFCKPKPSPPWKAKLYEMA</sequence>
<proteinExistence type="predicted"/>
<dbReference type="HOGENOM" id="CLU_3041819_0_0_9"/>
<dbReference type="PATRIC" id="fig|272562.8.peg.1767"/>
<gene>
    <name evidence="1" type="ordered locus">CA_C1567</name>
</gene>
<dbReference type="GeneID" id="45000484"/>
<name>Q97IS3_CLOAB</name>
<dbReference type="AlphaFoldDB" id="Q97IS3"/>
<protein>
    <submittedName>
        <fullName evidence="1">Uncharacterized protein</fullName>
    </submittedName>
</protein>
<organism evidence="1 2">
    <name type="scientific">Clostridium acetobutylicum (strain ATCC 824 / DSM 792 / JCM 1419 / IAM 19013 / LMG 5710 / NBRC 13948 / NRRL B-527 / VKM B-1787 / 2291 / W)</name>
    <dbReference type="NCBI Taxonomy" id="272562"/>
    <lineage>
        <taxon>Bacteria</taxon>
        <taxon>Bacillati</taxon>
        <taxon>Bacillota</taxon>
        <taxon>Clostridia</taxon>
        <taxon>Eubacteriales</taxon>
        <taxon>Clostridiaceae</taxon>
        <taxon>Clostridium</taxon>
    </lineage>
</organism>
<dbReference type="PIR" id="C97093">
    <property type="entry name" value="C97093"/>
</dbReference>
<dbReference type="EMBL" id="AE001437">
    <property type="protein sequence ID" value="AAK79534.1"/>
    <property type="molecule type" value="Genomic_DNA"/>
</dbReference>
<evidence type="ECO:0000313" key="1">
    <source>
        <dbReference type="EMBL" id="AAK79534.1"/>
    </source>
</evidence>